<comment type="caution">
    <text evidence="2">The sequence shown here is derived from an EMBL/GenBank/DDBJ whole genome shotgun (WGS) entry which is preliminary data.</text>
</comment>
<feature type="domain" description="Transposase Tc1-like" evidence="1">
    <location>
        <begin position="18"/>
        <end position="88"/>
    </location>
</feature>
<name>A0A4Y2KL75_ARAVE</name>
<reference evidence="2 3" key="1">
    <citation type="journal article" date="2019" name="Sci. Rep.">
        <title>Orb-weaving spider Araneus ventricosus genome elucidates the spidroin gene catalogue.</title>
        <authorList>
            <person name="Kono N."/>
            <person name="Nakamura H."/>
            <person name="Ohtoshi R."/>
            <person name="Moran D.A.P."/>
            <person name="Shinohara A."/>
            <person name="Yoshida Y."/>
            <person name="Fujiwara M."/>
            <person name="Mori M."/>
            <person name="Tomita M."/>
            <person name="Arakawa K."/>
        </authorList>
    </citation>
    <scope>NUCLEOTIDE SEQUENCE [LARGE SCALE GENOMIC DNA]</scope>
</reference>
<dbReference type="Pfam" id="PF01498">
    <property type="entry name" value="HTH_Tnp_Tc3_2"/>
    <property type="match status" value="1"/>
</dbReference>
<dbReference type="Proteomes" id="UP000499080">
    <property type="component" value="Unassembled WGS sequence"/>
</dbReference>
<organism evidence="2 3">
    <name type="scientific">Araneus ventricosus</name>
    <name type="common">Orbweaver spider</name>
    <name type="synonym">Epeira ventricosa</name>
    <dbReference type="NCBI Taxonomy" id="182803"/>
    <lineage>
        <taxon>Eukaryota</taxon>
        <taxon>Metazoa</taxon>
        <taxon>Ecdysozoa</taxon>
        <taxon>Arthropoda</taxon>
        <taxon>Chelicerata</taxon>
        <taxon>Arachnida</taxon>
        <taxon>Araneae</taxon>
        <taxon>Araneomorphae</taxon>
        <taxon>Entelegynae</taxon>
        <taxon>Araneoidea</taxon>
        <taxon>Araneidae</taxon>
        <taxon>Araneus</taxon>
    </lineage>
</organism>
<dbReference type="AlphaFoldDB" id="A0A4Y2KL75"/>
<dbReference type="InterPro" id="IPR002492">
    <property type="entry name" value="Transposase_Tc1-like"/>
</dbReference>
<dbReference type="GO" id="GO:0006313">
    <property type="term" value="P:DNA transposition"/>
    <property type="evidence" value="ECO:0007669"/>
    <property type="project" value="InterPro"/>
</dbReference>
<evidence type="ECO:0000313" key="2">
    <source>
        <dbReference type="EMBL" id="GBN02660.1"/>
    </source>
</evidence>
<dbReference type="EMBL" id="BGPR01004721">
    <property type="protein sequence ID" value="GBN02660.1"/>
    <property type="molecule type" value="Genomic_DNA"/>
</dbReference>
<evidence type="ECO:0000259" key="1">
    <source>
        <dbReference type="Pfam" id="PF01498"/>
    </source>
</evidence>
<proteinExistence type="predicted"/>
<dbReference type="OrthoDB" id="6425807at2759"/>
<gene>
    <name evidence="2" type="ORF">AVEN_15863_1</name>
</gene>
<dbReference type="GO" id="GO:0015074">
    <property type="term" value="P:DNA integration"/>
    <property type="evidence" value="ECO:0007669"/>
    <property type="project" value="InterPro"/>
</dbReference>
<evidence type="ECO:0000313" key="3">
    <source>
        <dbReference type="Proteomes" id="UP000499080"/>
    </source>
</evidence>
<accession>A0A4Y2KL75</accession>
<sequence>MRRRGYGLRRITTAADNRHLLQCARRRKILTARQVASQLSADTGRPISHQNVSLRLHEGELFARRPVVCLRLSPVDVRARFYWAHEHRSWTP</sequence>
<protein>
    <recommendedName>
        <fullName evidence="1">Transposase Tc1-like domain-containing protein</fullName>
    </recommendedName>
</protein>
<keyword evidence="3" id="KW-1185">Reference proteome</keyword>
<dbReference type="GO" id="GO:0003677">
    <property type="term" value="F:DNA binding"/>
    <property type="evidence" value="ECO:0007669"/>
    <property type="project" value="InterPro"/>
</dbReference>